<accession>A0AA36MT31</accession>
<keyword evidence="2" id="KW-0732">Signal</keyword>
<feature type="domain" description="EGF-like" evidence="3">
    <location>
        <begin position="337"/>
        <end position="376"/>
    </location>
</feature>
<dbReference type="PANTHER" id="PTHR23275:SF100">
    <property type="entry name" value="EGF-LIKE DOMAIN-CONTAINING PROTEIN"/>
    <property type="match status" value="1"/>
</dbReference>
<dbReference type="SMART" id="SM00261">
    <property type="entry name" value="FU"/>
    <property type="match status" value="7"/>
</dbReference>
<dbReference type="Gene3D" id="2.80.10.50">
    <property type="match status" value="2"/>
</dbReference>
<proteinExistence type="predicted"/>
<sequence>MMRRAFQMKLCSLLCLLYNIRAAKVRPLPVNLSFGRLEDRVGLNDSMTVFHNFTFHTNLSTLGGGRSPNLKESSLANHTIELHEHDDEHDADEQDEQDEHDNAQDQLDQAQDEHDEEFEHDNVTVAEFEDEEVGLAAEGSNYSSHEIRTESSVTIHTVTSGWSGGNDDNVASVNCPSNNYVKKCWVGESRDLGHRRRRRGSPRRRRWGWGTDSRNKGDGTFVTNGGKKCEARTTGNTQVKAKAECWKWKTEPKVSSGSYKSGWVEASCSAGEPVSCTCHTAWRVNDNCHAGTGRRRRRREQESFGPSGGKCTRYTHLRRRRRHAGIQVYALCWTPYSCSTGSGSRCKTCKNKEDREATNHCTACNSGYYLSGKTCKAYSCSTGSGSNCKTCKGQSSRTANNQCSACNSGYALVGTSCKNSHTVISGWSGSNDDNTASVTCPSGMWVKKCYIEAKQGRRRRWASSSTRGDGSWVTDSATKCQAQTTSLTHVRAKADCSTTEMVTKDSGDWKEGTVSASCSYGTPVSCSCRSAWRVNDKCITAGRRRVSAAESFSPSGNTCTRYPVVASRRRRRSPGVQVTAICNIPSCSTGSGTRCKTCQSKRDRTAVDHCTSCNSGHYLSGTLCKAYSCSTASSGSKCRTCKSQSSRTVNNHCATCNSGYVLIGKDCKNEHTVYSGWSGDRDDQTTSVDCPAGMWVKSCSISNSQQSGRRRWSSKGDGTFVTNQGTKCQARTTSSTKVQAKAVCWTTDTTPKVSSSDYKTGEISVQCPDGDPVSCTCHTAWRVNDHCRDGRRRYTTAESFSPRNGKCSRYTPNDRRRRFRGIQVYALCKTPDCSTGSGSSCKTCRGSGDRLAVNHCASCNSGYYLSGTTCKAYACHQTGGRACKTCVSQSSRTADNQCASCNTGWALVDKTCKNAHTVISGWSGSNDDNTVSVNCPGGMWVKKCYIGDVSGPGRRRRRRTYVKGDGTFVTNQGKKCEARTTASTKVKAKADCWTTETLPKLSGGYANGLVRVGCDSGDAVGCTCHTAWRVNDRCLSGSQRRRVSTSESFSPSSNGKCERYTSARRRQGIQVYALCSQAKCNGYSCPAGYQPKSASTIGSSVASCCSQVSCPSGSTGTNVVSGCTCKAGYSGAITASSTSPYYTGTCKAEACPGWTTGTDIPSGCNCWSGYFGSITAKSGSPYWQGDCKYMLVGATIALHNSVHNRFVKMITSDLTRSARKNRGDLPDGWDSERFVVQHGGEARIGLKCLKYNKWFMVENQDLKNQGHMYDWEKFRVRDGGSGVVTIHQDNFNRFIRMSDSTMDTSSETGDPERFTIVQAVPKLQPGTLVAFYFPHRDRYLRMRNDAALDGHGIALASLNDDNIDHFFKVVDAGFGQIALHNAHFNAFIHMNAHGVWKTPVKGAGALPDSWVEARWTVVAAESGRIALHNAYHNRFIAVDSNGNTYRSGVKDGDELPSGWTNERMEVVKVFMCDTTICKTCKPAGERQMDNHCASCPSGHSLYADTCEAFTCQTGKGNLCKSCKSLSDRTMDGHCGSCNPGYILKSGYCQSMMVGGTIALHNDEQNRYVRMTSTDVDRSSTKPEDKYPAGWNQEKFTVVDAGKGRVYLKNERHGKIIRIKDDLDLDRVDPRPPQCEDNKFGGQDFCSMWCNHHGFWGCGQSTLAGADGRNTDNKDYTCDCAGCSGCAESDAYWVPVDTSSKTSGTMGFHNPKYNTWLRMTHEKMVSHGSFGMNEIQGAWTHFQIVQPWPLLYPGKIIALHNPKNNRFLRMTHDNMGRTAAKGKNNFPDDWDYAKFRVVDGGFGTIALHSALYGRFIRMNDADLMRSGVKGWNALPSDWTDERFTPVDGGDNQIAFHNPYKNRFIRLSDSTADTSSTKNADDLPSGWTWERFEIINVEFTCATGSGSKCKTCKNPNDRTANDHCASCNSGWKLSGTKCEAVACPADSTGTNVGSGCTCSAGYSGTITASDSSPFYTGSCSAENCPSWTTGTKIANGCTCWDHYFGSITAKVGSPYYSGTCRSMLVGATVALHSGAQNRFVKMITDDMTRSDTKNVGKLPDGWDSERFVVQEGSDARIGFKCLKYNKWMKMDGSDLKNHDAMKGWEKFRVVDGGSGVLAFHQDSHNRFVRMSDSKMDTSALKDAKALPSGWSWERFTVVQAIPGLKPGSEVAFWIPAKKYYLRMNTAAALDGKAETGPEKLKDSADELRFKVVDAGFGQLAFHNAKFNSYIHMNAHGIWKTAELGADAASVWHEARWTVVDAGSGQFALHSPSKNRFLAVSSAGKSYRSDVKDGDELPAHWSAERIRVIQAYKCATGSGRKCKTCKAAGQREAIDHCTSCNSGYALVGTECKDEHVVYSSLSGSNDDNKATATCPAGMWLKDCEIVKGGSDWGDGLYVNDAATKCTVQTGTTGQRLKAKATCWTTETYGKNTGDMATGSHTVDCPKARNCLCNSMWTVDTKCGNQPRTTAKSGKCSGSGGKRMLSAVCNILDCQTGSGSSCKTCQSKNARKVVDHCASCNSGYYLSGKTCKAFRCDKSGGSDCKTCVGQSSRTADNQCNACNYGYALIGNVCKKEHSVTSDWSTRTDDNIVSVSCPSGMWVKKCSIGDSKQFSHRRRVSARAKGDGTWVTDGGKECKARTTADTQVKATAVCWTTETKVEASGGLRTGTVSVKCSTGDAVGCTCHTLWRALDFCKKDSSRRRTGATESFSPSGGKCTRYTENHRRRRFKGVQVYALCSQEKCNGFECPSGYSPKPADTIGSSQDTCCGSVNCPAGSTGSNVHSGCECSAGYSGTISKSTSSPYYTG</sequence>
<feature type="domain" description="EGF-like" evidence="3">
    <location>
        <begin position="2531"/>
        <end position="2570"/>
    </location>
</feature>
<dbReference type="InterPro" id="IPR052798">
    <property type="entry name" value="Giardia_VSA"/>
</dbReference>
<feature type="domain" description="EGF-like" evidence="3">
    <location>
        <begin position="2310"/>
        <end position="2349"/>
    </location>
</feature>
<feature type="domain" description="EGF-like" evidence="3">
    <location>
        <begin position="874"/>
        <end position="913"/>
    </location>
</feature>
<dbReference type="PANTHER" id="PTHR23275">
    <property type="entry name" value="CABRIOLET.-RELATED"/>
    <property type="match status" value="1"/>
</dbReference>
<feature type="domain" description="EGF-like" evidence="3">
    <location>
        <begin position="379"/>
        <end position="418"/>
    </location>
</feature>
<feature type="domain" description="EGF-like" evidence="3">
    <location>
        <begin position="1510"/>
        <end position="1549"/>
    </location>
</feature>
<feature type="domain" description="EGF-like" evidence="3">
    <location>
        <begin position="2489"/>
        <end position="2528"/>
    </location>
</feature>
<evidence type="ECO:0000259" key="3">
    <source>
        <dbReference type="SMART" id="SM00181"/>
    </source>
</evidence>
<feature type="region of interest" description="Disordered" evidence="1">
    <location>
        <begin position="195"/>
        <end position="231"/>
    </location>
</feature>
<evidence type="ECO:0000313" key="5">
    <source>
        <dbReference type="Proteomes" id="UP001178507"/>
    </source>
</evidence>
<evidence type="ECO:0000313" key="4">
    <source>
        <dbReference type="EMBL" id="CAJ1379259.1"/>
    </source>
</evidence>
<dbReference type="InterPro" id="IPR006212">
    <property type="entry name" value="Furin_repeat"/>
</dbReference>
<feature type="domain" description="EGF-like" evidence="3">
    <location>
        <begin position="1471"/>
        <end position="1507"/>
    </location>
</feature>
<dbReference type="EMBL" id="CAUJNA010000612">
    <property type="protein sequence ID" value="CAJ1379259.1"/>
    <property type="molecule type" value="Genomic_DNA"/>
</dbReference>
<dbReference type="SUPFAM" id="SSF50353">
    <property type="entry name" value="Cytokine"/>
    <property type="match status" value="1"/>
</dbReference>
<feature type="chain" id="PRO_5041385174" description="EGF-like domain-containing protein" evidence="2">
    <location>
        <begin position="23"/>
        <end position="2803"/>
    </location>
</feature>
<evidence type="ECO:0000256" key="2">
    <source>
        <dbReference type="SAM" id="SignalP"/>
    </source>
</evidence>
<reference evidence="4" key="1">
    <citation type="submission" date="2023-08" db="EMBL/GenBank/DDBJ databases">
        <authorList>
            <person name="Chen Y."/>
            <person name="Shah S."/>
            <person name="Dougan E. K."/>
            <person name="Thang M."/>
            <person name="Chan C."/>
        </authorList>
    </citation>
    <scope>NUCLEOTIDE SEQUENCE</scope>
</reference>
<protein>
    <recommendedName>
        <fullName evidence="3">EGF-like domain-containing protein</fullName>
    </recommendedName>
</protein>
<feature type="domain" description="EGF-like" evidence="3">
    <location>
        <begin position="586"/>
        <end position="625"/>
    </location>
</feature>
<feature type="domain" description="EGF-like" evidence="3">
    <location>
        <begin position="628"/>
        <end position="668"/>
    </location>
</feature>
<dbReference type="SUPFAM" id="SSF57184">
    <property type="entry name" value="Growth factor receptor domain"/>
    <property type="match status" value="3"/>
</dbReference>
<gene>
    <name evidence="4" type="ORF">EVOR1521_LOCUS7551</name>
</gene>
<feature type="non-terminal residue" evidence="4">
    <location>
        <position position="1"/>
    </location>
</feature>
<dbReference type="SMART" id="SM00181">
    <property type="entry name" value="EGF"/>
    <property type="match status" value="12"/>
</dbReference>
<feature type="domain" description="EGF-like" evidence="3">
    <location>
        <begin position="832"/>
        <end position="871"/>
    </location>
</feature>
<feature type="compositionally biased region" description="Acidic residues" evidence="1">
    <location>
        <begin position="89"/>
        <end position="99"/>
    </location>
</feature>
<organism evidence="4 5">
    <name type="scientific">Effrenium voratum</name>
    <dbReference type="NCBI Taxonomy" id="2562239"/>
    <lineage>
        <taxon>Eukaryota</taxon>
        <taxon>Sar</taxon>
        <taxon>Alveolata</taxon>
        <taxon>Dinophyceae</taxon>
        <taxon>Suessiales</taxon>
        <taxon>Symbiodiniaceae</taxon>
        <taxon>Effrenium</taxon>
    </lineage>
</organism>
<feature type="compositionally biased region" description="Basic residues" evidence="1">
    <location>
        <begin position="195"/>
        <end position="207"/>
    </location>
</feature>
<feature type="signal peptide" evidence="2">
    <location>
        <begin position="1"/>
        <end position="22"/>
    </location>
</feature>
<feature type="domain" description="EGF-like" evidence="3">
    <location>
        <begin position="1898"/>
        <end position="1937"/>
    </location>
</feature>
<name>A0AA36MT31_9DINO</name>
<evidence type="ECO:0000256" key="1">
    <source>
        <dbReference type="SAM" id="MobiDB-lite"/>
    </source>
</evidence>
<dbReference type="InterPro" id="IPR009030">
    <property type="entry name" value="Growth_fac_rcpt_cys_sf"/>
</dbReference>
<keyword evidence="5" id="KW-1185">Reference proteome</keyword>
<dbReference type="InterPro" id="IPR000742">
    <property type="entry name" value="EGF"/>
</dbReference>
<dbReference type="CDD" id="cd00257">
    <property type="entry name" value="beta-trefoil_FSCN-like"/>
    <property type="match status" value="2"/>
</dbReference>
<feature type="region of interest" description="Disordered" evidence="1">
    <location>
        <begin position="86"/>
        <end position="118"/>
    </location>
</feature>
<dbReference type="Proteomes" id="UP001178507">
    <property type="component" value="Unassembled WGS sequence"/>
</dbReference>
<comment type="caution">
    <text evidence="4">The sequence shown here is derived from an EMBL/GenBank/DDBJ whole genome shotgun (WGS) entry which is preliminary data.</text>
</comment>
<dbReference type="InterPro" id="IPR008996">
    <property type="entry name" value="IL1/FGF"/>
</dbReference>